<dbReference type="InterPro" id="IPR037066">
    <property type="entry name" value="Plug_dom_sf"/>
</dbReference>
<evidence type="ECO:0000256" key="7">
    <source>
        <dbReference type="ARBA" id="ARBA00022737"/>
    </source>
</evidence>
<feature type="short sequence motif" description="TonB C-terminal box" evidence="13">
    <location>
        <begin position="646"/>
        <end position="663"/>
    </location>
</feature>
<dbReference type="InterPro" id="IPR012910">
    <property type="entry name" value="Plug_dom"/>
</dbReference>
<evidence type="ECO:0000256" key="8">
    <source>
        <dbReference type="ARBA" id="ARBA00023077"/>
    </source>
</evidence>
<dbReference type="PANTHER" id="PTHR30069:SF29">
    <property type="entry name" value="HEMOGLOBIN AND HEMOGLOBIN-HAPTOGLOBIN-BINDING PROTEIN 1-RELATED"/>
    <property type="match status" value="1"/>
</dbReference>
<dbReference type="SUPFAM" id="SSF56935">
    <property type="entry name" value="Porins"/>
    <property type="match status" value="1"/>
</dbReference>
<evidence type="ECO:0000313" key="19">
    <source>
        <dbReference type="Proteomes" id="UP000005519"/>
    </source>
</evidence>
<dbReference type="GO" id="GO:0044718">
    <property type="term" value="P:siderophore transmembrane transport"/>
    <property type="evidence" value="ECO:0007669"/>
    <property type="project" value="TreeGrafter"/>
</dbReference>
<dbReference type="GO" id="GO:0015344">
    <property type="term" value="F:siderophore uptake transmembrane transporter activity"/>
    <property type="evidence" value="ECO:0007669"/>
    <property type="project" value="TreeGrafter"/>
</dbReference>
<evidence type="ECO:0000256" key="15">
    <source>
        <dbReference type="SAM" id="SignalP"/>
    </source>
</evidence>
<evidence type="ECO:0000256" key="3">
    <source>
        <dbReference type="ARBA" id="ARBA00022448"/>
    </source>
</evidence>
<keyword evidence="11 12" id="KW-0998">Cell outer membrane</keyword>
<dbReference type="CDD" id="cd01347">
    <property type="entry name" value="ligand_gated_channel"/>
    <property type="match status" value="1"/>
</dbReference>
<dbReference type="InterPro" id="IPR036942">
    <property type="entry name" value="Beta-barrel_TonB_sf"/>
</dbReference>
<keyword evidence="4 12" id="KW-1134">Transmembrane beta strand</keyword>
<dbReference type="HOGENOM" id="CLU_008287_18_5_6"/>
<keyword evidence="9 12" id="KW-0472">Membrane</keyword>
<proteinExistence type="inferred from homology"/>
<dbReference type="Gene3D" id="2.170.130.10">
    <property type="entry name" value="TonB-dependent receptor, plug domain"/>
    <property type="match status" value="1"/>
</dbReference>
<evidence type="ECO:0000256" key="1">
    <source>
        <dbReference type="ARBA" id="ARBA00004571"/>
    </source>
</evidence>
<dbReference type="Gene3D" id="2.40.170.20">
    <property type="entry name" value="TonB-dependent receptor, beta-barrel domain"/>
    <property type="match status" value="1"/>
</dbReference>
<dbReference type="InterPro" id="IPR039426">
    <property type="entry name" value="TonB-dep_rcpt-like"/>
</dbReference>
<keyword evidence="8 14" id="KW-0798">TonB box</keyword>
<evidence type="ECO:0000256" key="6">
    <source>
        <dbReference type="ARBA" id="ARBA00022729"/>
    </source>
</evidence>
<feature type="domain" description="TonB-dependent receptor-like beta-barrel" evidence="16">
    <location>
        <begin position="196"/>
        <end position="637"/>
    </location>
</feature>
<feature type="chain" id="PRO_5002998491" evidence="15">
    <location>
        <begin position="34"/>
        <end position="663"/>
    </location>
</feature>
<keyword evidence="19" id="KW-1185">Reference proteome</keyword>
<sequence length="663" mass="73904">MYSLKKHQALRKKMKRNLITTAILFTLPTLTFAQGKQTTDELQPIHVYSAYAVPVSQDKTASSVTVLTEKEFNARNSTYVSDVLKTVPSIALGISGGRGTLTSLFLRGANSNQTAVIIDGVKMKPASNLGFDFGGLSLSNIERIEILRGEQSALWGSDAMGGVIYITTKSGLYKEKPFNLDFDIGAGSHNTYSGSATLSGYNNHFYYSLHGDIHRTHGISALSANKFYYTSTSGVAFSTGGAIEKDKFQRDNTSLRLGYDDNNKGIEILTSYSSQTAHYDETYGRIESFYDDRTRTREAITKLSGYLGNDQALFKHRLSVTRLKTDSDTFTTKVIYDPNTYAQIGNEPTKNAYDSKVLNTHYQLDINFDRDGSVTQSISILGEYQRSNYDATNYVAEKKLTEKSIASEYRLFSDADHSLSFSGRFTDNSHYQNAFTGRVAGAYRLSSNLRAHGSLGTAIQNPTMIDYYGYYGNYKGNPALKPAKSLGGELGLLIETTNKEHSLDVTYFARNVKDFISSNSTYTSSINLNGTTKVKGFELVYKGKLTEDLTAYANYTFTRAKDSKGIELARRSKHLANAGLSYQITSAWGYDISLSYVGKRIDTYPHRTKMPSYTLLNLGMNYQFTKNLNFYVHLNNVFDKKYENILGYGQDGRNFFMGVKGSF</sequence>
<evidence type="ECO:0000259" key="16">
    <source>
        <dbReference type="Pfam" id="PF00593"/>
    </source>
</evidence>
<keyword evidence="7" id="KW-0677">Repeat</keyword>
<evidence type="ECO:0000256" key="10">
    <source>
        <dbReference type="ARBA" id="ARBA00023170"/>
    </source>
</evidence>
<comment type="caution">
    <text evidence="18">The sequence shown here is derived from an EMBL/GenBank/DDBJ whole genome shotgun (WGS) entry which is preliminary data.</text>
</comment>
<evidence type="ECO:0000256" key="12">
    <source>
        <dbReference type="PROSITE-ProRule" id="PRU01360"/>
    </source>
</evidence>
<dbReference type="PROSITE" id="PS52016">
    <property type="entry name" value="TONB_DEPENDENT_REC_3"/>
    <property type="match status" value="1"/>
</dbReference>
<dbReference type="PROSITE" id="PS01156">
    <property type="entry name" value="TONB_DEPENDENT_REC_2"/>
    <property type="match status" value="1"/>
</dbReference>
<dbReference type="PANTHER" id="PTHR30069">
    <property type="entry name" value="TONB-DEPENDENT OUTER MEMBRANE RECEPTOR"/>
    <property type="match status" value="1"/>
</dbReference>
<feature type="signal peptide" evidence="15">
    <location>
        <begin position="1"/>
        <end position="33"/>
    </location>
</feature>
<organism evidence="18 19">
    <name type="scientific">Pasteurella dagmatis ATCC 43325</name>
    <dbReference type="NCBI Taxonomy" id="667128"/>
    <lineage>
        <taxon>Bacteria</taxon>
        <taxon>Pseudomonadati</taxon>
        <taxon>Pseudomonadota</taxon>
        <taxon>Gammaproteobacteria</taxon>
        <taxon>Pasteurellales</taxon>
        <taxon>Pasteurellaceae</taxon>
        <taxon>Pasteurella</taxon>
    </lineage>
</organism>
<dbReference type="GO" id="GO:0009279">
    <property type="term" value="C:cell outer membrane"/>
    <property type="evidence" value="ECO:0007669"/>
    <property type="project" value="UniProtKB-SubCell"/>
</dbReference>
<dbReference type="InterPro" id="IPR010917">
    <property type="entry name" value="TonB_rcpt_CS"/>
</dbReference>
<evidence type="ECO:0000259" key="17">
    <source>
        <dbReference type="Pfam" id="PF07715"/>
    </source>
</evidence>
<evidence type="ECO:0000256" key="11">
    <source>
        <dbReference type="ARBA" id="ARBA00023237"/>
    </source>
</evidence>
<dbReference type="STRING" id="667128.HMPREF0621_1066"/>
<dbReference type="Pfam" id="PF07715">
    <property type="entry name" value="Plug"/>
    <property type="match status" value="1"/>
</dbReference>
<dbReference type="InterPro" id="IPR000531">
    <property type="entry name" value="Beta-barrel_TonB"/>
</dbReference>
<keyword evidence="6 15" id="KW-0732">Signal</keyword>
<evidence type="ECO:0000256" key="13">
    <source>
        <dbReference type="PROSITE-ProRule" id="PRU10144"/>
    </source>
</evidence>
<name>C9PPZ2_9PAST</name>
<evidence type="ECO:0000256" key="4">
    <source>
        <dbReference type="ARBA" id="ARBA00022452"/>
    </source>
</evidence>
<evidence type="ECO:0000256" key="9">
    <source>
        <dbReference type="ARBA" id="ARBA00023136"/>
    </source>
</evidence>
<protein>
    <submittedName>
        <fullName evidence="18">TonB-dependent receptor plug domain protein</fullName>
    </submittedName>
</protein>
<keyword evidence="10 18" id="KW-0675">Receptor</keyword>
<gene>
    <name evidence="18" type="primary">cirA</name>
    <name evidence="18" type="ORF">HMPREF0621_1066</name>
</gene>
<comment type="similarity">
    <text evidence="2">Belongs to the TonB-dependent receptor family. Hemoglobin/haptoglobin binding protein subfamily.</text>
</comment>
<dbReference type="Pfam" id="PF00593">
    <property type="entry name" value="TonB_dep_Rec_b-barrel"/>
    <property type="match status" value="1"/>
</dbReference>
<keyword evidence="5 12" id="KW-0812">Transmembrane</keyword>
<dbReference type="AlphaFoldDB" id="C9PPZ2"/>
<evidence type="ECO:0000256" key="14">
    <source>
        <dbReference type="RuleBase" id="RU003357"/>
    </source>
</evidence>
<reference evidence="18 19" key="1">
    <citation type="submission" date="2009-10" db="EMBL/GenBank/DDBJ databases">
        <authorList>
            <person name="Muzny D."/>
            <person name="Qin X."/>
            <person name="Deng J."/>
            <person name="Jiang H."/>
            <person name="Liu Y."/>
            <person name="Qu J."/>
            <person name="Song X.-Z."/>
            <person name="Zhang L."/>
            <person name="Thornton R."/>
            <person name="Coyle M."/>
            <person name="Francisco L."/>
            <person name="Jackson L."/>
            <person name="Javaid M."/>
            <person name="Korchina V."/>
            <person name="Kovar C."/>
            <person name="Mata R."/>
            <person name="Mathew T."/>
            <person name="Ngo R."/>
            <person name="Nguyen L."/>
            <person name="Nguyen N."/>
            <person name="Okwuonu G."/>
            <person name="Ongeri F."/>
            <person name="Pham C."/>
            <person name="Simmons D."/>
            <person name="Wilczek-Boney K."/>
            <person name="Hale W."/>
            <person name="Jakkamsetti A."/>
            <person name="Pham P."/>
            <person name="Ruth R."/>
            <person name="San Lucas F."/>
            <person name="Warren J."/>
            <person name="Zhang J."/>
            <person name="Zhao Z."/>
            <person name="Zhou C."/>
            <person name="Zhu D."/>
            <person name="Lee S."/>
            <person name="Bess C."/>
            <person name="Blankenburg K."/>
            <person name="Forbes L."/>
            <person name="Fu Q."/>
            <person name="Gubbala S."/>
            <person name="Hirani K."/>
            <person name="Jayaseelan J.C."/>
            <person name="Lara F."/>
            <person name="Munidasa M."/>
            <person name="Palculict T."/>
            <person name="Patil S."/>
            <person name="Pu L.-L."/>
            <person name="Saada N."/>
            <person name="Tang L."/>
            <person name="Weissenberger G."/>
            <person name="Zhu Y."/>
            <person name="Hemphill L."/>
            <person name="Shang Y."/>
            <person name="Youmans B."/>
            <person name="Ayvaz T."/>
            <person name="Ross M."/>
            <person name="Santibanez J."/>
            <person name="Aqrawi P."/>
            <person name="Gross S."/>
            <person name="Joshi V."/>
            <person name="Fowler G."/>
            <person name="Nazareth L."/>
            <person name="Reid J."/>
            <person name="Worley K."/>
            <person name="Petrosino J."/>
            <person name="Highlander S."/>
            <person name="Gibbs R."/>
        </authorList>
    </citation>
    <scope>NUCLEOTIDE SEQUENCE [LARGE SCALE GENOMIC DNA]</scope>
    <source>
        <strain evidence="18 19">ATCC 43325</strain>
    </source>
</reference>
<accession>C9PPZ2</accession>
<evidence type="ECO:0000256" key="2">
    <source>
        <dbReference type="ARBA" id="ARBA00008143"/>
    </source>
</evidence>
<keyword evidence="3 12" id="KW-0813">Transport</keyword>
<dbReference type="EMBL" id="ACZR01000011">
    <property type="protein sequence ID" value="EEX50443.1"/>
    <property type="molecule type" value="Genomic_DNA"/>
</dbReference>
<comment type="subcellular location">
    <subcellularLocation>
        <location evidence="1 12">Cell outer membrane</location>
        <topology evidence="1 12">Multi-pass membrane protein</topology>
    </subcellularLocation>
</comment>
<dbReference type="Proteomes" id="UP000005519">
    <property type="component" value="Unassembled WGS sequence"/>
</dbReference>
<evidence type="ECO:0000313" key="18">
    <source>
        <dbReference type="EMBL" id="EEX50443.1"/>
    </source>
</evidence>
<evidence type="ECO:0000256" key="5">
    <source>
        <dbReference type="ARBA" id="ARBA00022692"/>
    </source>
</evidence>
<feature type="domain" description="TonB-dependent receptor plug" evidence="17">
    <location>
        <begin position="57"/>
        <end position="163"/>
    </location>
</feature>